<evidence type="ECO:0000313" key="2">
    <source>
        <dbReference type="Proteomes" id="UP000244978"/>
    </source>
</evidence>
<dbReference type="Gene3D" id="3.40.50.2020">
    <property type="match status" value="1"/>
</dbReference>
<organism evidence="1 2">
    <name type="scientific">Homoserinimonas hongtaonis</name>
    <dbReference type="NCBI Taxonomy" id="2079791"/>
    <lineage>
        <taxon>Bacteria</taxon>
        <taxon>Bacillati</taxon>
        <taxon>Actinomycetota</taxon>
        <taxon>Actinomycetes</taxon>
        <taxon>Micrococcales</taxon>
        <taxon>Microbacteriaceae</taxon>
        <taxon>Homoserinimonas</taxon>
    </lineage>
</organism>
<proteinExistence type="predicted"/>
<reference evidence="2" key="1">
    <citation type="submission" date="2018-04" db="EMBL/GenBank/DDBJ databases">
        <authorList>
            <person name="Liu S."/>
            <person name="Wang Z."/>
            <person name="Li J."/>
        </authorList>
    </citation>
    <scope>NUCLEOTIDE SEQUENCE [LARGE SCALE GENOMIC DNA]</scope>
    <source>
        <strain evidence="2">S1194</strain>
    </source>
</reference>
<dbReference type="Proteomes" id="UP000244978">
    <property type="component" value="Unassembled WGS sequence"/>
</dbReference>
<dbReference type="AlphaFoldDB" id="A0A2U1T284"/>
<keyword evidence="2" id="KW-1185">Reference proteome</keyword>
<dbReference type="EMBL" id="QEEX01000001">
    <property type="protein sequence ID" value="PWB97976.1"/>
    <property type="molecule type" value="Genomic_DNA"/>
</dbReference>
<dbReference type="InterPro" id="IPR029057">
    <property type="entry name" value="PRTase-like"/>
</dbReference>
<sequence>MTDLTRAPALIESLTVDGRLDLALNPAAVTELGSLIAEQAREHSPSLVLSWAGDDIVLAHAVASALGIPRAVVSLDLGLITVDPQVAPSTRGVLVGSHFTSDGPVASIATMLGERGHELVLAAALMGDAAGADVPFTALG</sequence>
<evidence type="ECO:0000313" key="1">
    <source>
        <dbReference type="EMBL" id="PWB97976.1"/>
    </source>
</evidence>
<dbReference type="RefSeq" id="WP_108997794.1">
    <property type="nucleotide sequence ID" value="NZ_QEEX01000001.1"/>
</dbReference>
<protein>
    <submittedName>
        <fullName evidence="1">Uncharacterized protein</fullName>
    </submittedName>
</protein>
<accession>A0A2U1T284</accession>
<comment type="caution">
    <text evidence="1">The sequence shown here is derived from an EMBL/GenBank/DDBJ whole genome shotgun (WGS) entry which is preliminary data.</text>
</comment>
<name>A0A2U1T284_9MICO</name>
<gene>
    <name evidence="1" type="ORF">DF220_09160</name>
</gene>